<comment type="caution">
    <text evidence="1">The sequence shown here is derived from an EMBL/GenBank/DDBJ whole genome shotgun (WGS) entry which is preliminary data.</text>
</comment>
<gene>
    <name evidence="1" type="ORF">L6164_028275</name>
</gene>
<evidence type="ECO:0000313" key="2">
    <source>
        <dbReference type="Proteomes" id="UP000828941"/>
    </source>
</evidence>
<keyword evidence="2" id="KW-1185">Reference proteome</keyword>
<evidence type="ECO:0000313" key="1">
    <source>
        <dbReference type="EMBL" id="KAI4315471.1"/>
    </source>
</evidence>
<accession>A0ACB9LVZ3</accession>
<proteinExistence type="predicted"/>
<dbReference type="Proteomes" id="UP000828941">
    <property type="component" value="Chromosome 11"/>
</dbReference>
<dbReference type="EMBL" id="CM039436">
    <property type="protein sequence ID" value="KAI4315471.1"/>
    <property type="molecule type" value="Genomic_DNA"/>
</dbReference>
<name>A0ACB9LVZ3_BAUVA</name>
<organism evidence="1 2">
    <name type="scientific">Bauhinia variegata</name>
    <name type="common">Purple orchid tree</name>
    <name type="synonym">Phanera variegata</name>
    <dbReference type="NCBI Taxonomy" id="167791"/>
    <lineage>
        <taxon>Eukaryota</taxon>
        <taxon>Viridiplantae</taxon>
        <taxon>Streptophyta</taxon>
        <taxon>Embryophyta</taxon>
        <taxon>Tracheophyta</taxon>
        <taxon>Spermatophyta</taxon>
        <taxon>Magnoliopsida</taxon>
        <taxon>eudicotyledons</taxon>
        <taxon>Gunneridae</taxon>
        <taxon>Pentapetalae</taxon>
        <taxon>rosids</taxon>
        <taxon>fabids</taxon>
        <taxon>Fabales</taxon>
        <taxon>Fabaceae</taxon>
        <taxon>Cercidoideae</taxon>
        <taxon>Cercideae</taxon>
        <taxon>Bauhiniinae</taxon>
        <taxon>Bauhinia</taxon>
    </lineage>
</organism>
<reference evidence="1 2" key="1">
    <citation type="journal article" date="2022" name="DNA Res.">
        <title>Chromosomal-level genome assembly of the orchid tree Bauhinia variegata (Leguminosae; Cercidoideae) supports the allotetraploid origin hypothesis of Bauhinia.</title>
        <authorList>
            <person name="Zhong Y."/>
            <person name="Chen Y."/>
            <person name="Zheng D."/>
            <person name="Pang J."/>
            <person name="Liu Y."/>
            <person name="Luo S."/>
            <person name="Meng S."/>
            <person name="Qian L."/>
            <person name="Wei D."/>
            <person name="Dai S."/>
            <person name="Zhou R."/>
        </authorList>
    </citation>
    <scope>NUCLEOTIDE SEQUENCE [LARGE SCALE GENOMIC DNA]</scope>
    <source>
        <strain evidence="1">BV-YZ2020</strain>
    </source>
</reference>
<sequence>MTGTMLQQPTAPLAYAGLNIGLGNQLSPSLVNAYRINAVAERLSTHVQPGHRSDSVEFFNLCLSLARGIDYAVSNNEVPIKAQDLPALLKQICQRKHDAFLQGAIMVLMISVKNACKIGWFKKKETEELLTIANEIVKIYCSMGDVNAGPSDCNTTISIIMQRFYPQLKVGQILASLKVNPGYGAFVVDFQILKNTFRSPQDKIRLLVAQTDKLDTSACIISPQQVNFLLNGKGVFGRTNVQMDTGPQLPTIVTNMLKYGTNILQAVGQFDGHYVIVVAFMGVTTLPANPVLQDYVQPSVTLVESDSDIIEGPSRISLNCPISFSRIKTPVKGRSCKHLQCFDFSNFIDINSRRPSWRCPHCNQYVCYTDICLDRNMVEVLKDVGENIVEVIVCADGSWKAVLENDGNADKTQNKVPDCEKEHIEPQEPTCSPRALPDVLDLTNDDDDDQMEIMNVHETEDRKPLRADLLRQSNVAAQVEDGIQPGIYPTHSRSDTPAIGRISEHPVLADAISPVFNQEAEGHGDSLATNSVMQNPLSVPNNLLPQQFNYVNLAVNEYGRSAPIPTHVRDPTVLQALQALPVQSPIIGSQQRSRTSFNSVLPSSSSISPPVSLSNPASVDVFNAILSDTERQQLFCRPSMTLPQVSSVASSSLQHRTTQASPNVNGSAPSHLPSSYRSGLTELRNPHLQQALNPRTTQPVGQSSSNMRTPTNPQRGVIGRAAGTSTNSQHYRVHPSVGVPVPVQSQTSRTGTSFTANNFRGLAAEQRGNGINMGGRGTAAESISRSGNNSFDSQGEQNWRRMRGSLLGRSYPAVVEQLIIGPTQAVQSARPQPQPQPPTSVSQALNLHP</sequence>
<protein>
    <submittedName>
        <fullName evidence="1">Uncharacterized protein</fullName>
    </submittedName>
</protein>